<feature type="domain" description="Cas6b C-terminal" evidence="1">
    <location>
        <begin position="170"/>
        <end position="280"/>
    </location>
</feature>
<proteinExistence type="predicted"/>
<protein>
    <recommendedName>
        <fullName evidence="5">CRISPR-associated protein Cas6</fullName>
    </recommendedName>
</protein>
<dbReference type="AlphaFoldDB" id="A0A8D6SW64"/>
<accession>A0A8D6SW64</accession>
<dbReference type="Proteomes" id="UP000679213">
    <property type="component" value="Chromosome I"/>
</dbReference>
<sequence length="282" mass="32324">MKPICPRLLCFADNVNLAKAIKYASEKVNGSGGRHKFACGAYIPNNKREFIKYLKLFYGDIVQIPLLIVRLKTDKPLKKSQTPFLRGYILNIFGKENYVELHNHSGNGFVYTYPKIQYKIISGDAVLIGIKEGINILGEIILDIRELNLKGEVYKVVNGYAKVKFEEFGVADEMIKYKFISPWIALNEKNYLKYKELDDEGKKELLERILVGNVLSMSKYLNYTVEEKLKAEFLKFNDLVVKYKGNKFIGFFGEFLINFNIPNYLGIGRKVSKGFGSVVRIP</sequence>
<evidence type="ECO:0000259" key="2">
    <source>
        <dbReference type="Pfam" id="PF17955"/>
    </source>
</evidence>
<dbReference type="EMBL" id="LR792632">
    <property type="protein sequence ID" value="CAB3287342.1"/>
    <property type="molecule type" value="Genomic_DNA"/>
</dbReference>
<gene>
    <name evidence="3" type="ORF">MLAUSG7_0155</name>
</gene>
<organism evidence="3 4">
    <name type="scientific">Methanocaldococcus lauensis</name>
    <dbReference type="NCBI Taxonomy" id="2546128"/>
    <lineage>
        <taxon>Archaea</taxon>
        <taxon>Methanobacteriati</taxon>
        <taxon>Methanobacteriota</taxon>
        <taxon>Methanomada group</taxon>
        <taxon>Methanococci</taxon>
        <taxon>Methanococcales</taxon>
        <taxon>Methanocaldococcaceae</taxon>
        <taxon>Methanocaldococcus</taxon>
    </lineage>
</organism>
<name>A0A8D6SW64_9EURY</name>
<dbReference type="Pfam" id="PF17262">
    <property type="entry name" value="Cas6b_C"/>
    <property type="match status" value="1"/>
</dbReference>
<feature type="domain" description="Cas6b N-terminal" evidence="2">
    <location>
        <begin position="64"/>
        <end position="160"/>
    </location>
</feature>
<evidence type="ECO:0008006" key="5">
    <source>
        <dbReference type="Google" id="ProtNLM"/>
    </source>
</evidence>
<dbReference type="InterPro" id="IPR020209">
    <property type="entry name" value="Cas6b_C"/>
</dbReference>
<evidence type="ECO:0000313" key="3">
    <source>
        <dbReference type="EMBL" id="CAB3287342.1"/>
    </source>
</evidence>
<dbReference type="Pfam" id="PF17955">
    <property type="entry name" value="Cas6b_N"/>
    <property type="match status" value="1"/>
</dbReference>
<dbReference type="InterPro" id="IPR041528">
    <property type="entry name" value="Cas6b_N"/>
</dbReference>
<evidence type="ECO:0000259" key="1">
    <source>
        <dbReference type="Pfam" id="PF17262"/>
    </source>
</evidence>
<evidence type="ECO:0000313" key="4">
    <source>
        <dbReference type="Proteomes" id="UP000679213"/>
    </source>
</evidence>
<dbReference type="KEGG" id="mesg:MLAUSG7_0155"/>
<reference evidence="3 4" key="1">
    <citation type="submission" date="2020-04" db="EMBL/GenBank/DDBJ databases">
        <authorList>
            <consortium name="Genoscope - CEA"/>
            <person name="William W."/>
        </authorList>
    </citation>
    <scope>NUCLEOTIDE SEQUENCE [LARGE SCALE GENOMIC DNA]</scope>
    <source>
        <strain evidence="3 4">SG7</strain>
    </source>
</reference>
<keyword evidence="4" id="KW-1185">Reference proteome</keyword>